<dbReference type="EC" id="2.3.1.-" evidence="10"/>
<gene>
    <name evidence="10" type="primary">patA_6</name>
    <name evidence="10" type="ORF">GALL_181260</name>
</gene>
<accession>A0A1J5RVE1</accession>
<evidence type="ECO:0000256" key="6">
    <source>
        <dbReference type="ARBA" id="ARBA00022989"/>
    </source>
</evidence>
<proteinExistence type="inferred from homology"/>
<dbReference type="Pfam" id="PF03062">
    <property type="entry name" value="MBOAT"/>
    <property type="match status" value="1"/>
</dbReference>
<organism evidence="10">
    <name type="scientific">mine drainage metagenome</name>
    <dbReference type="NCBI Taxonomy" id="410659"/>
    <lineage>
        <taxon>unclassified sequences</taxon>
        <taxon>metagenomes</taxon>
        <taxon>ecological metagenomes</taxon>
    </lineage>
</organism>
<dbReference type="InterPro" id="IPR004299">
    <property type="entry name" value="MBOAT_fam"/>
</dbReference>
<keyword evidence="7 9" id="KW-0472">Membrane</keyword>
<dbReference type="PIRSF" id="PIRSF500217">
    <property type="entry name" value="AlgI"/>
    <property type="match status" value="1"/>
</dbReference>
<feature type="transmembrane region" description="Helical" evidence="9">
    <location>
        <begin position="6"/>
        <end position="24"/>
    </location>
</feature>
<evidence type="ECO:0000256" key="4">
    <source>
        <dbReference type="ARBA" id="ARBA00022679"/>
    </source>
</evidence>
<evidence type="ECO:0000256" key="2">
    <source>
        <dbReference type="ARBA" id="ARBA00010323"/>
    </source>
</evidence>
<evidence type="ECO:0000256" key="9">
    <source>
        <dbReference type="SAM" id="Phobius"/>
    </source>
</evidence>
<dbReference type="PANTHER" id="PTHR13285">
    <property type="entry name" value="ACYLTRANSFERASE"/>
    <property type="match status" value="1"/>
</dbReference>
<keyword evidence="3" id="KW-1003">Cell membrane</keyword>
<dbReference type="GO" id="GO:0042121">
    <property type="term" value="P:alginic acid biosynthetic process"/>
    <property type="evidence" value="ECO:0007669"/>
    <property type="project" value="InterPro"/>
</dbReference>
<comment type="similarity">
    <text evidence="2">Belongs to the membrane-bound acyltransferase family.</text>
</comment>
<comment type="caution">
    <text evidence="10">The sequence shown here is derived from an EMBL/GenBank/DDBJ whole genome shotgun (WGS) entry which is preliminary data.</text>
</comment>
<dbReference type="PANTHER" id="PTHR13285:SF23">
    <property type="entry name" value="TEICHOIC ACID D-ALANYLTRANSFERASE"/>
    <property type="match status" value="1"/>
</dbReference>
<dbReference type="InterPro" id="IPR028362">
    <property type="entry name" value="AlgI"/>
</dbReference>
<keyword evidence="6 9" id="KW-1133">Transmembrane helix</keyword>
<feature type="transmembrane region" description="Helical" evidence="9">
    <location>
        <begin position="121"/>
        <end position="139"/>
    </location>
</feature>
<dbReference type="InterPro" id="IPR051085">
    <property type="entry name" value="MB_O-acyltransferase"/>
</dbReference>
<evidence type="ECO:0000256" key="7">
    <source>
        <dbReference type="ARBA" id="ARBA00023136"/>
    </source>
</evidence>
<keyword evidence="8 10" id="KW-0012">Acyltransferase</keyword>
<evidence type="ECO:0000256" key="3">
    <source>
        <dbReference type="ARBA" id="ARBA00022475"/>
    </source>
</evidence>
<comment type="subcellular location">
    <subcellularLocation>
        <location evidence="1">Cell membrane</location>
        <topology evidence="1">Multi-pass membrane protein</topology>
    </subcellularLocation>
</comment>
<dbReference type="GO" id="GO:0005886">
    <property type="term" value="C:plasma membrane"/>
    <property type="evidence" value="ECO:0007669"/>
    <property type="project" value="UniProtKB-SubCell"/>
</dbReference>
<dbReference type="PIRSF" id="PIRSF016636">
    <property type="entry name" value="AlgI_DltB"/>
    <property type="match status" value="1"/>
</dbReference>
<keyword evidence="4 10" id="KW-0808">Transferase</keyword>
<feature type="transmembrane region" description="Helical" evidence="9">
    <location>
        <begin position="83"/>
        <end position="101"/>
    </location>
</feature>
<evidence type="ECO:0000313" key="10">
    <source>
        <dbReference type="EMBL" id="OIQ99729.1"/>
    </source>
</evidence>
<dbReference type="InterPro" id="IPR024194">
    <property type="entry name" value="Ac/AlaTfrase_AlgI/DltB"/>
</dbReference>
<reference evidence="10" key="1">
    <citation type="submission" date="2016-10" db="EMBL/GenBank/DDBJ databases">
        <title>Sequence of Gallionella enrichment culture.</title>
        <authorList>
            <person name="Poehlein A."/>
            <person name="Muehling M."/>
            <person name="Daniel R."/>
        </authorList>
    </citation>
    <scope>NUCLEOTIDE SEQUENCE</scope>
</reference>
<evidence type="ECO:0000256" key="1">
    <source>
        <dbReference type="ARBA" id="ARBA00004651"/>
    </source>
</evidence>
<feature type="transmembrane region" description="Helical" evidence="9">
    <location>
        <begin position="151"/>
        <end position="170"/>
    </location>
</feature>
<evidence type="ECO:0000256" key="8">
    <source>
        <dbReference type="ARBA" id="ARBA00023315"/>
    </source>
</evidence>
<protein>
    <submittedName>
        <fullName evidence="10">Peptidoglycan O-acetyltransferase</fullName>
        <ecNumber evidence="10">2.3.1.-</ecNumber>
    </submittedName>
</protein>
<sequence>MLFNSYGFIFLFLPVVLLGFYQLARIHHAYAGAWLTISSLFFYGYWNSAYIGLLLGSIFCNYAFGMWIAKAGVQQSAARKKQVLVFALAANLLLLGYFKYANFFLSNVNSLTGSSLSLSEIILPLGISFFTFTQIAFLVDTYQGKVKEYNFVHYVLFVTYFPHLIAGPVLHHKDMMPQFARNSTYRINWEHVATGLLLFTLGLCKKVLWADSIAPFATAVFDGAQHGMVTGTLPTTYEAWAGALAYTLQIYFDFSGYTDMALGIALMFNIHLPINFNSPYRSTSIIEFWRRWHITLSAFLRDYLYIPLGGNRHGKLRRYAI</sequence>
<dbReference type="AlphaFoldDB" id="A0A1J5RVE1"/>
<dbReference type="GO" id="GO:0016746">
    <property type="term" value="F:acyltransferase activity"/>
    <property type="evidence" value="ECO:0007669"/>
    <property type="project" value="UniProtKB-KW"/>
</dbReference>
<name>A0A1J5RVE1_9ZZZZ</name>
<evidence type="ECO:0000256" key="5">
    <source>
        <dbReference type="ARBA" id="ARBA00022692"/>
    </source>
</evidence>
<dbReference type="EMBL" id="MLJW01000102">
    <property type="protein sequence ID" value="OIQ99729.1"/>
    <property type="molecule type" value="Genomic_DNA"/>
</dbReference>
<feature type="transmembrane region" description="Helical" evidence="9">
    <location>
        <begin position="52"/>
        <end position="71"/>
    </location>
</feature>
<keyword evidence="5 9" id="KW-0812">Transmembrane</keyword>